<evidence type="ECO:0000313" key="2">
    <source>
        <dbReference type="EMBL" id="CAG9790283.1"/>
    </source>
</evidence>
<dbReference type="EMBL" id="OU893352">
    <property type="protein sequence ID" value="CAG9790283.1"/>
    <property type="molecule type" value="Genomic_DNA"/>
</dbReference>
<keyword evidence="3" id="KW-1185">Reference proteome</keyword>
<reference evidence="2" key="1">
    <citation type="submission" date="2021-12" db="EMBL/GenBank/DDBJ databases">
        <authorList>
            <person name="King R."/>
        </authorList>
    </citation>
    <scope>NUCLEOTIDE SEQUENCE</scope>
</reference>
<reference evidence="2" key="2">
    <citation type="submission" date="2022-10" db="EMBL/GenBank/DDBJ databases">
        <authorList>
            <consortium name="ENA_rothamsted_submissions"/>
            <consortium name="culmorum"/>
            <person name="King R."/>
        </authorList>
    </citation>
    <scope>NUCLEOTIDE SEQUENCE</scope>
</reference>
<dbReference type="SUPFAM" id="SSF57903">
    <property type="entry name" value="FYVE/PHD zinc finger"/>
    <property type="match status" value="1"/>
</dbReference>
<proteinExistence type="predicted"/>
<dbReference type="InterPro" id="IPR011011">
    <property type="entry name" value="Znf_FYVE_PHD"/>
</dbReference>
<evidence type="ECO:0000313" key="3">
    <source>
        <dbReference type="Proteomes" id="UP001153714"/>
    </source>
</evidence>
<feature type="region of interest" description="Disordered" evidence="1">
    <location>
        <begin position="70"/>
        <end position="112"/>
    </location>
</feature>
<name>A0A9N9R652_9NEOP</name>
<organism evidence="2 3">
    <name type="scientific">Diatraea saccharalis</name>
    <name type="common">sugarcane borer</name>
    <dbReference type="NCBI Taxonomy" id="40085"/>
    <lineage>
        <taxon>Eukaryota</taxon>
        <taxon>Metazoa</taxon>
        <taxon>Ecdysozoa</taxon>
        <taxon>Arthropoda</taxon>
        <taxon>Hexapoda</taxon>
        <taxon>Insecta</taxon>
        <taxon>Pterygota</taxon>
        <taxon>Neoptera</taxon>
        <taxon>Endopterygota</taxon>
        <taxon>Lepidoptera</taxon>
        <taxon>Glossata</taxon>
        <taxon>Ditrysia</taxon>
        <taxon>Pyraloidea</taxon>
        <taxon>Crambidae</taxon>
        <taxon>Crambinae</taxon>
        <taxon>Diatraea</taxon>
    </lineage>
</organism>
<gene>
    <name evidence="2" type="ORF">DIATSA_LOCUS7952</name>
</gene>
<protein>
    <recommendedName>
        <fullName evidence="4">Zinc finger PHD-type domain-containing protein</fullName>
    </recommendedName>
</protein>
<evidence type="ECO:0008006" key="4">
    <source>
        <dbReference type="Google" id="ProtNLM"/>
    </source>
</evidence>
<accession>A0A9N9R652</accession>
<dbReference type="Gene3D" id="3.30.40.10">
    <property type="entry name" value="Zinc/RING finger domain, C3HC4 (zinc finger)"/>
    <property type="match status" value="1"/>
</dbReference>
<feature type="compositionally biased region" description="Basic and acidic residues" evidence="1">
    <location>
        <begin position="70"/>
        <end position="94"/>
    </location>
</feature>
<evidence type="ECO:0000256" key="1">
    <source>
        <dbReference type="SAM" id="MobiDB-lite"/>
    </source>
</evidence>
<dbReference type="Proteomes" id="UP001153714">
    <property type="component" value="Chromosome 21"/>
</dbReference>
<dbReference type="InterPro" id="IPR013083">
    <property type="entry name" value="Znf_RING/FYVE/PHD"/>
</dbReference>
<dbReference type="OrthoDB" id="7490514at2759"/>
<sequence>MASKNNNTCAGCLVIISGKELLKCRTCNSTYDLECANVSEKRFYSFYSTVSKERRTWTCPACQIKLPKHDNSGTPVRRDGPQDELQECSREHVTLRNKPKTSSNLGDSTEDEGNLQRLIQKIIRAELAPIKE</sequence>
<dbReference type="AlphaFoldDB" id="A0A9N9R652"/>